<dbReference type="AlphaFoldDB" id="A0A1L6TDC7"/>
<evidence type="ECO:0000313" key="7">
    <source>
        <dbReference type="EMBL" id="ALB23431.1"/>
    </source>
</evidence>
<dbReference type="HAMAP" id="MF_01208">
    <property type="entry name" value="PyrE"/>
    <property type="match status" value="1"/>
</dbReference>
<comment type="similarity">
    <text evidence="6">Belongs to the purine/pyrimidine phosphoribosyltransferase family. PyrE subfamily.</text>
</comment>
<dbReference type="CDD" id="cd06223">
    <property type="entry name" value="PRTases_typeI"/>
    <property type="match status" value="1"/>
</dbReference>
<dbReference type="GO" id="GO:0044205">
    <property type="term" value="P:'de novo' UMP biosynthetic process"/>
    <property type="evidence" value="ECO:0007669"/>
    <property type="project" value="UniProtKB-UniRule"/>
</dbReference>
<dbReference type="InterPro" id="IPR023031">
    <property type="entry name" value="OPRT"/>
</dbReference>
<feature type="binding site" description="in other chain" evidence="6">
    <location>
        <position position="24"/>
    </location>
    <ligand>
        <name>5-phospho-alpha-D-ribose 1-diphosphate</name>
        <dbReference type="ChEBI" id="CHEBI:58017"/>
        <note>ligand shared between dimeric partners</note>
    </ligand>
</feature>
<comment type="subunit">
    <text evidence="6">Homodimer.</text>
</comment>
<dbReference type="InterPro" id="IPR004467">
    <property type="entry name" value="Or_phspho_trans_dom"/>
</dbReference>
<evidence type="ECO:0000256" key="4">
    <source>
        <dbReference type="ARBA" id="ARBA00022679"/>
    </source>
</evidence>
<dbReference type="InterPro" id="IPR029057">
    <property type="entry name" value="PRTase-like"/>
</dbReference>
<comment type="function">
    <text evidence="6">Catalyzes the transfer of a ribosyl phosphate group from 5-phosphoribose 1-diphosphate to orotate, leading to the formation of orotidine monophosphate (OMP).</text>
</comment>
<evidence type="ECO:0000256" key="6">
    <source>
        <dbReference type="HAMAP-Rule" id="MF_01208"/>
    </source>
</evidence>
<comment type="cofactor">
    <cofactor evidence="6">
        <name>Mg(2+)</name>
        <dbReference type="ChEBI" id="CHEBI:18420"/>
    </cofactor>
</comment>
<feature type="binding site" evidence="6">
    <location>
        <position position="94"/>
    </location>
    <ligand>
        <name>5-phospho-alpha-D-ribose 1-diphosphate</name>
        <dbReference type="ChEBI" id="CHEBI:58017"/>
        <note>ligand shared between dimeric partners</note>
    </ligand>
</feature>
<dbReference type="GO" id="GO:0019856">
    <property type="term" value="P:pyrimidine nucleobase biosynthetic process"/>
    <property type="evidence" value="ECO:0007669"/>
    <property type="project" value="TreeGrafter"/>
</dbReference>
<dbReference type="SUPFAM" id="SSF53271">
    <property type="entry name" value="PRTase-like"/>
    <property type="match status" value="1"/>
</dbReference>
<name>A0A1L6TDC7_PISSA</name>
<comment type="caution">
    <text evidence="6">Lacks conserved residue(s) required for the propagation of feature annotation.</text>
</comment>
<feature type="binding site" evidence="6">
    <location>
        <position position="148"/>
    </location>
    <ligand>
        <name>orotate</name>
        <dbReference type="ChEBI" id="CHEBI:30839"/>
    </ligand>
</feature>
<dbReference type="PANTHER" id="PTHR19278">
    <property type="entry name" value="OROTATE PHOSPHORIBOSYLTRANSFERASE"/>
    <property type="match status" value="1"/>
</dbReference>
<keyword evidence="3 6" id="KW-0328">Glycosyltransferase</keyword>
<comment type="pathway">
    <text evidence="1 6">Pyrimidine metabolism; UMP biosynthesis via de novo pathway; UMP from orotate: step 1/2.</text>
</comment>
<keyword evidence="4 6" id="KW-0808">Transferase</keyword>
<dbReference type="EMBL" id="CP012508">
    <property type="protein sequence ID" value="ALB23431.1"/>
    <property type="molecule type" value="Genomic_DNA"/>
</dbReference>
<dbReference type="Pfam" id="PF00156">
    <property type="entry name" value="Pribosyltran"/>
    <property type="match status" value="1"/>
</dbReference>
<evidence type="ECO:0000256" key="1">
    <source>
        <dbReference type="ARBA" id="ARBA00004889"/>
    </source>
</evidence>
<sequence>MNKQQLITELKKIDAVQYGEFTLKSGEKSNVYADLRRIISFPKTLKLISAAFTQMVKEINPDLICGVPYAALPLASALSLETDIPMVMYRKETKTHGTKKQIEGVFSAGQNCIIIEDVVTSGGSILTTANCLKEHGLHIEHVFTIINREQGGSEKLHEQGYQLHSLLTLADLIKGKKA</sequence>
<keyword evidence="6" id="KW-0460">Magnesium</keyword>
<comment type="catalytic activity">
    <reaction evidence="6">
        <text>orotidine 5'-phosphate + diphosphate = orotate + 5-phospho-alpha-D-ribose 1-diphosphate</text>
        <dbReference type="Rhea" id="RHEA:10380"/>
        <dbReference type="ChEBI" id="CHEBI:30839"/>
        <dbReference type="ChEBI" id="CHEBI:33019"/>
        <dbReference type="ChEBI" id="CHEBI:57538"/>
        <dbReference type="ChEBI" id="CHEBI:58017"/>
        <dbReference type="EC" id="2.4.2.10"/>
    </reaction>
</comment>
<evidence type="ECO:0000256" key="3">
    <source>
        <dbReference type="ARBA" id="ARBA00022676"/>
    </source>
</evidence>
<dbReference type="NCBIfam" id="TIGR00336">
    <property type="entry name" value="pyrE"/>
    <property type="match status" value="1"/>
</dbReference>
<feature type="binding site" evidence="6">
    <location>
        <position position="120"/>
    </location>
    <ligand>
        <name>orotate</name>
        <dbReference type="ChEBI" id="CHEBI:30839"/>
    </ligand>
</feature>
<feature type="binding site" description="in other chain" evidence="6">
    <location>
        <position position="91"/>
    </location>
    <ligand>
        <name>5-phospho-alpha-D-ribose 1-diphosphate</name>
        <dbReference type="ChEBI" id="CHEBI:58017"/>
        <note>ligand shared between dimeric partners</note>
    </ligand>
</feature>
<proteinExistence type="inferred from homology"/>
<gene>
    <name evidence="6" type="primary">pyrE</name>
    <name evidence="7" type="ORF">KU39_2251</name>
</gene>
<dbReference type="Gene3D" id="3.40.50.2020">
    <property type="match status" value="1"/>
</dbReference>
<feature type="binding site" evidence="6">
    <location>
        <position position="96"/>
    </location>
    <ligand>
        <name>5-phospho-alpha-D-ribose 1-diphosphate</name>
        <dbReference type="ChEBI" id="CHEBI:58017"/>
        <note>ligand shared between dimeric partners</note>
    </ligand>
</feature>
<dbReference type="GO" id="GO:0004590">
    <property type="term" value="F:orotidine-5'-phosphate decarboxylase activity"/>
    <property type="evidence" value="ECO:0007669"/>
    <property type="project" value="TreeGrafter"/>
</dbReference>
<dbReference type="InterPro" id="IPR000836">
    <property type="entry name" value="PRTase_dom"/>
</dbReference>
<feature type="binding site" evidence="6">
    <location>
        <position position="90"/>
    </location>
    <ligand>
        <name>5-phospho-alpha-D-ribose 1-diphosphate</name>
        <dbReference type="ChEBI" id="CHEBI:58017"/>
        <note>ligand shared between dimeric partners</note>
    </ligand>
</feature>
<evidence type="ECO:0000313" key="8">
    <source>
        <dbReference type="Proteomes" id="UP000029558"/>
    </source>
</evidence>
<accession>A0A1L6TDC7</accession>
<evidence type="ECO:0000256" key="2">
    <source>
        <dbReference type="ARBA" id="ARBA00011971"/>
    </source>
</evidence>
<evidence type="ECO:0000256" key="5">
    <source>
        <dbReference type="ARBA" id="ARBA00022975"/>
    </source>
</evidence>
<dbReference type="Proteomes" id="UP000029558">
    <property type="component" value="Chromosome"/>
</dbReference>
<protein>
    <recommendedName>
        <fullName evidence="2 6">Orotate phosphoribosyltransferase</fullName>
        <shortName evidence="6">OPRT</shortName>
        <shortName evidence="6">OPRTase</shortName>
        <ecNumber evidence="2 6">2.4.2.10</ecNumber>
    </recommendedName>
</protein>
<keyword evidence="5 6" id="KW-0665">Pyrimidine biosynthesis</keyword>
<organism evidence="7 8">
    <name type="scientific">Piscirickettsia salmonis</name>
    <dbReference type="NCBI Taxonomy" id="1238"/>
    <lineage>
        <taxon>Bacteria</taxon>
        <taxon>Pseudomonadati</taxon>
        <taxon>Pseudomonadota</taxon>
        <taxon>Gammaproteobacteria</taxon>
        <taxon>Thiotrichales</taxon>
        <taxon>Piscirickettsiaceae</taxon>
        <taxon>Piscirickettsia</taxon>
    </lineage>
</organism>
<dbReference type="PANTHER" id="PTHR19278:SF9">
    <property type="entry name" value="URIDINE 5'-MONOPHOSPHATE SYNTHASE"/>
    <property type="match status" value="1"/>
</dbReference>
<dbReference type="GO" id="GO:0004588">
    <property type="term" value="F:orotate phosphoribosyltransferase activity"/>
    <property type="evidence" value="ECO:0007669"/>
    <property type="project" value="UniProtKB-UniRule"/>
</dbReference>
<dbReference type="GO" id="GO:0000287">
    <property type="term" value="F:magnesium ion binding"/>
    <property type="evidence" value="ECO:0007669"/>
    <property type="project" value="UniProtKB-UniRule"/>
</dbReference>
<dbReference type="RefSeq" id="WP_027242977.1">
    <property type="nucleotide sequence ID" value="NZ_CP012508.1"/>
</dbReference>
<feature type="binding site" description="in other chain" evidence="6">
    <location>
        <begin position="116"/>
        <end position="124"/>
    </location>
    <ligand>
        <name>5-phospho-alpha-D-ribose 1-diphosphate</name>
        <dbReference type="ChEBI" id="CHEBI:58017"/>
        <note>ligand shared between dimeric partners</note>
    </ligand>
</feature>
<reference evidence="7 8" key="1">
    <citation type="journal article" date="2014" name="Genome Announc.">
        <title>Comparative Genome Analysis of Two Isolates of the Fish Pathogen Piscirickettsia salmonis from Different Hosts Reveals Major Differences in Virulence-Associated Secretion Systems.</title>
        <authorList>
            <person name="Bohle H."/>
            <person name="Henriquez P."/>
            <person name="Grothusen H."/>
            <person name="Navas E."/>
            <person name="Sandoval A."/>
            <person name="Bustamante F."/>
            <person name="Bustos P."/>
            <person name="Mancilla M."/>
        </authorList>
    </citation>
    <scope>NUCLEOTIDE SEQUENCE [LARGE SCALE GENOMIC DNA]</scope>
    <source>
        <strain evidence="8">B1-32597</strain>
    </source>
</reference>
<dbReference type="OrthoDB" id="9779060at2"/>
<dbReference type="EC" id="2.4.2.10" evidence="2 6"/>